<feature type="region of interest" description="Disordered" evidence="5">
    <location>
        <begin position="505"/>
        <end position="572"/>
    </location>
</feature>
<dbReference type="HAMAP" id="MF_03028">
    <property type="entry name" value="Pescadillo"/>
    <property type="match status" value="1"/>
</dbReference>
<gene>
    <name evidence="4" type="primary">NOP7</name>
</gene>
<keyword evidence="1 4" id="KW-0690">Ribosome biogenesis</keyword>
<proteinExistence type="inferred from homology"/>
<dbReference type="InterPro" id="IPR036420">
    <property type="entry name" value="BRCT_dom_sf"/>
</dbReference>
<dbReference type="InterPro" id="IPR010613">
    <property type="entry name" value="PES"/>
</dbReference>
<evidence type="ECO:0000256" key="4">
    <source>
        <dbReference type="HAMAP-Rule" id="MF_03028"/>
    </source>
</evidence>
<feature type="compositionally biased region" description="Acidic residues" evidence="5">
    <location>
        <begin position="522"/>
        <end position="542"/>
    </location>
</feature>
<dbReference type="SUPFAM" id="SSF52113">
    <property type="entry name" value="BRCT domain"/>
    <property type="match status" value="1"/>
</dbReference>
<dbReference type="AlphaFoldDB" id="A0A0F7SQM4"/>
<feature type="domain" description="BRCT" evidence="6">
    <location>
        <begin position="372"/>
        <end position="482"/>
    </location>
</feature>
<dbReference type="GO" id="GO:0005654">
    <property type="term" value="C:nucleoplasm"/>
    <property type="evidence" value="ECO:0007669"/>
    <property type="project" value="UniProtKB-SubCell"/>
</dbReference>
<dbReference type="GO" id="GO:0070545">
    <property type="term" value="C:PeBoW complex"/>
    <property type="evidence" value="ECO:0007669"/>
    <property type="project" value="TreeGrafter"/>
</dbReference>
<comment type="subunit">
    <text evidence="4">Component of the NOP7 complex, composed of ERB1, NOP7 and YTM1. Within the NOP7 complex ERB1 appears to interact directly with NOP7 and YTM1. The NOP7 complex also associates with the 66S pre-ribosome.</text>
</comment>
<dbReference type="GO" id="GO:0000466">
    <property type="term" value="P:maturation of 5.8S rRNA from tricistronic rRNA transcript (SSU-rRNA, 5.8S rRNA, LSU-rRNA)"/>
    <property type="evidence" value="ECO:0007669"/>
    <property type="project" value="UniProtKB-UniRule"/>
</dbReference>
<dbReference type="InterPro" id="IPR001357">
    <property type="entry name" value="BRCT_dom"/>
</dbReference>
<comment type="function">
    <text evidence="4">Component of the NOP7 complex, which is required for maturation of the 25S and 5.8S ribosomal RNAs and formation of the 60S ribosome.</text>
</comment>
<evidence type="ECO:0000313" key="7">
    <source>
        <dbReference type="EMBL" id="CED84517.1"/>
    </source>
</evidence>
<name>A0A0F7SQM4_PHARH</name>
<dbReference type="GO" id="GO:0000463">
    <property type="term" value="P:maturation of LSU-rRNA from tricistronic rRNA transcript (SSU-rRNA, 5.8S rRNA, LSU-rRNA)"/>
    <property type="evidence" value="ECO:0007669"/>
    <property type="project" value="UniProtKB-UniRule"/>
</dbReference>
<evidence type="ECO:0000256" key="2">
    <source>
        <dbReference type="ARBA" id="ARBA00022552"/>
    </source>
</evidence>
<evidence type="ECO:0000256" key="1">
    <source>
        <dbReference type="ARBA" id="ARBA00022517"/>
    </source>
</evidence>
<feature type="compositionally biased region" description="Low complexity" evidence="5">
    <location>
        <begin position="506"/>
        <end position="515"/>
    </location>
</feature>
<keyword evidence="2 4" id="KW-0698">rRNA processing</keyword>
<evidence type="ECO:0000256" key="3">
    <source>
        <dbReference type="ARBA" id="ARBA00023242"/>
    </source>
</evidence>
<feature type="compositionally biased region" description="Basic and acidic residues" evidence="5">
    <location>
        <begin position="633"/>
        <end position="662"/>
    </location>
</feature>
<reference evidence="7" key="1">
    <citation type="submission" date="2014-08" db="EMBL/GenBank/DDBJ databases">
        <authorList>
            <person name="Sharma Rahul"/>
            <person name="Thines Marco"/>
        </authorList>
    </citation>
    <scope>NUCLEOTIDE SEQUENCE</scope>
</reference>
<comment type="subcellular location">
    <subcellularLocation>
        <location evidence="4">Nucleus</location>
        <location evidence="4">Nucleolus</location>
    </subcellularLocation>
    <subcellularLocation>
        <location evidence="4">Nucleus</location>
        <location evidence="4">Nucleoplasm</location>
    </subcellularLocation>
</comment>
<dbReference type="GO" id="GO:0030687">
    <property type="term" value="C:preribosome, large subunit precursor"/>
    <property type="evidence" value="ECO:0007669"/>
    <property type="project" value="UniProtKB-UniRule"/>
</dbReference>
<dbReference type="Gene3D" id="3.40.50.10190">
    <property type="entry name" value="BRCT domain"/>
    <property type="match status" value="1"/>
</dbReference>
<organism evidence="7">
    <name type="scientific">Phaffia rhodozyma</name>
    <name type="common">Yeast</name>
    <name type="synonym">Xanthophyllomyces dendrorhous</name>
    <dbReference type="NCBI Taxonomy" id="264483"/>
    <lineage>
        <taxon>Eukaryota</taxon>
        <taxon>Fungi</taxon>
        <taxon>Dikarya</taxon>
        <taxon>Basidiomycota</taxon>
        <taxon>Agaricomycotina</taxon>
        <taxon>Tremellomycetes</taxon>
        <taxon>Cystofilobasidiales</taxon>
        <taxon>Mrakiaceae</taxon>
        <taxon>Phaffia</taxon>
    </lineage>
</organism>
<dbReference type="PANTHER" id="PTHR12221:SF6">
    <property type="entry name" value="PESCADILLO HOMOLOG"/>
    <property type="match status" value="1"/>
</dbReference>
<evidence type="ECO:0000259" key="6">
    <source>
        <dbReference type="PROSITE" id="PS50172"/>
    </source>
</evidence>
<dbReference type="PROSITE" id="PS50172">
    <property type="entry name" value="BRCT"/>
    <property type="match status" value="1"/>
</dbReference>
<dbReference type="Pfam" id="PF06732">
    <property type="entry name" value="Pescadillo_N"/>
    <property type="match status" value="1"/>
</dbReference>
<feature type="region of interest" description="Disordered" evidence="5">
    <location>
        <begin position="312"/>
        <end position="358"/>
    </location>
</feature>
<dbReference type="GO" id="GO:0043021">
    <property type="term" value="F:ribonucleoprotein complex binding"/>
    <property type="evidence" value="ECO:0007669"/>
    <property type="project" value="UniProtKB-UniRule"/>
</dbReference>
<sequence length="677" mass="75185">MAKIKRRGESGAAKNYVTRNQAIKKLQVSLADFRRLCILKGIFPRVPKHAKRANKGSTAPASFYYQKDIQYLLHEPVLVKLREHKSFAKHLKKAIGRGEWAKAKGLEESRPVYRLDHILKERYPTFPMALRDLPDALSLISLFSMLPVNPTPTSTLPKDLSSNCARLMAEWKLYIMREKALRKVFFSIKGVYYQVELHGEKITWLEAYGFTQHVPTDVDVRILMTFLELHQTLLGFVLFKLYTDANLIYPPPLDQEADESGAGFGAFTLKENKETAASDQIKTEAAKPSEKAVKKVSRQEVKKGIKKIEASGISTMEVDNEEEQSKPSVSQDAEDAEEFVERASKSTDPATTDSAPLPTLSSLTELSAQHALATQLFKPYTIYISREVPRQTLEFILRSFGCARIGWDTQTLGAGADFTDPNDPSITHVIVDRPTLDNGVFHWSEGGKKQDPSSDKRTFIQPQWAVDCSNQGKILPAGDYAPGQVLPPHLSPFYNDHQGGGVVGFAADSRNAGSASAGGEGLLDEEDMDEDDSEDDSEDEAAKEEAPKASTSSEAFKALSLDPTNEVLRHEAELEAEQQGVPMAAFEADLVKATKAAKKSGQTVKSGKRKGVEEEEEDLRMMVASNKTRKLKEKMDYSNKEKRDEIEKLKAKKLRNEKEAKKAAAASSKKAKKSTKA</sequence>
<dbReference type="GO" id="GO:0003723">
    <property type="term" value="F:RNA binding"/>
    <property type="evidence" value="ECO:0007669"/>
    <property type="project" value="TreeGrafter"/>
</dbReference>
<accession>A0A0F7SQM4</accession>
<evidence type="ECO:0000256" key="5">
    <source>
        <dbReference type="SAM" id="MobiDB-lite"/>
    </source>
</evidence>
<feature type="region of interest" description="Disordered" evidence="5">
    <location>
        <begin position="595"/>
        <end position="677"/>
    </location>
</feature>
<dbReference type="CDD" id="cd17709">
    <property type="entry name" value="BRCT_pescadillo_like"/>
    <property type="match status" value="1"/>
</dbReference>
<dbReference type="PANTHER" id="PTHR12221">
    <property type="entry name" value="PESCADILLO - RELATED"/>
    <property type="match status" value="1"/>
</dbReference>
<keyword evidence="3 4" id="KW-0539">Nucleus</keyword>
<comment type="similarity">
    <text evidence="4">Belongs to the pescadillo family.</text>
</comment>
<dbReference type="EMBL" id="LN483166">
    <property type="protein sequence ID" value="CED84517.1"/>
    <property type="molecule type" value="Genomic_DNA"/>
</dbReference>
<protein>
    <recommendedName>
        <fullName evidence="4">Pescadillo homolog</fullName>
    </recommendedName>
    <alternativeName>
        <fullName evidence="4">Nucleolar protein 7 homolog</fullName>
    </alternativeName>
</protein>